<comment type="similarity">
    <text evidence="1">Belongs to the ROK (NagC/XylR) family.</text>
</comment>
<dbReference type="FunCoup" id="H1XTS0">
    <property type="interactions" value="204"/>
</dbReference>
<dbReference type="SUPFAM" id="SSF53067">
    <property type="entry name" value="Actin-like ATPase domain"/>
    <property type="match status" value="1"/>
</dbReference>
<dbReference type="AlphaFoldDB" id="H1XTS0"/>
<reference evidence="2 5" key="2">
    <citation type="submission" date="2016-11" db="EMBL/GenBank/DDBJ databases">
        <title>Genomic analysis of Caldithrix abyssi and proposal of a novel bacterial phylum Caldithrichaeota.</title>
        <authorList>
            <person name="Kublanov I."/>
            <person name="Sigalova O."/>
            <person name="Gavrilov S."/>
            <person name="Lebedinsky A."/>
            <person name="Ivanova N."/>
            <person name="Daum C."/>
            <person name="Reddy T."/>
            <person name="Klenk H.P."/>
            <person name="Goker M."/>
            <person name="Reva O."/>
            <person name="Miroshnichenko M."/>
            <person name="Kyprides N."/>
            <person name="Woyke T."/>
            <person name="Gelfand M."/>
        </authorList>
    </citation>
    <scope>NUCLEOTIDE SEQUENCE [LARGE SCALE GENOMIC DNA]</scope>
    <source>
        <strain evidence="2 5">LF13</strain>
    </source>
</reference>
<name>H1XTS0_CALAY</name>
<dbReference type="EMBL" id="CM001402">
    <property type="protein sequence ID" value="EHO42687.1"/>
    <property type="molecule type" value="Genomic_DNA"/>
</dbReference>
<keyword evidence="4" id="KW-1185">Reference proteome</keyword>
<dbReference type="EMBL" id="CP018099">
    <property type="protein sequence ID" value="APF18707.1"/>
    <property type="molecule type" value="Genomic_DNA"/>
</dbReference>
<evidence type="ECO:0000313" key="5">
    <source>
        <dbReference type="Proteomes" id="UP000183868"/>
    </source>
</evidence>
<evidence type="ECO:0000313" key="2">
    <source>
        <dbReference type="EMBL" id="APF18707.1"/>
    </source>
</evidence>
<reference evidence="3 4" key="1">
    <citation type="submission" date="2011-09" db="EMBL/GenBank/DDBJ databases">
        <title>The permanent draft genome of Caldithrix abyssi DSM 13497.</title>
        <authorList>
            <consortium name="US DOE Joint Genome Institute (JGI-PGF)"/>
            <person name="Lucas S."/>
            <person name="Han J."/>
            <person name="Lapidus A."/>
            <person name="Bruce D."/>
            <person name="Goodwin L."/>
            <person name="Pitluck S."/>
            <person name="Peters L."/>
            <person name="Kyrpides N."/>
            <person name="Mavromatis K."/>
            <person name="Ivanova N."/>
            <person name="Mikhailova N."/>
            <person name="Chertkov O."/>
            <person name="Detter J.C."/>
            <person name="Tapia R."/>
            <person name="Han C."/>
            <person name="Land M."/>
            <person name="Hauser L."/>
            <person name="Markowitz V."/>
            <person name="Cheng J.-F."/>
            <person name="Hugenholtz P."/>
            <person name="Woyke T."/>
            <person name="Wu D."/>
            <person name="Spring S."/>
            <person name="Brambilla E."/>
            <person name="Klenk H.-P."/>
            <person name="Eisen J.A."/>
        </authorList>
    </citation>
    <scope>NUCLEOTIDE SEQUENCE [LARGE SCALE GENOMIC DNA]</scope>
    <source>
        <strain evidence="3 4">DSM 13497</strain>
    </source>
</reference>
<organism evidence="3 4">
    <name type="scientific">Caldithrix abyssi DSM 13497</name>
    <dbReference type="NCBI Taxonomy" id="880073"/>
    <lineage>
        <taxon>Bacteria</taxon>
        <taxon>Pseudomonadati</taxon>
        <taxon>Calditrichota</taxon>
        <taxon>Calditrichia</taxon>
        <taxon>Calditrichales</taxon>
        <taxon>Calditrichaceae</taxon>
        <taxon>Caldithrix</taxon>
    </lineage>
</organism>
<dbReference type="InParanoid" id="H1XTS0"/>
<dbReference type="HOGENOM" id="CLU_036604_0_2_0"/>
<dbReference type="Gene3D" id="3.30.420.40">
    <property type="match status" value="2"/>
</dbReference>
<dbReference type="PaxDb" id="880073-Calab_3081"/>
<gene>
    <name evidence="2" type="ORF">Cabys_1958</name>
    <name evidence="3" type="ORF">Calab_3081</name>
</gene>
<dbReference type="PANTHER" id="PTHR18964:SF149">
    <property type="entry name" value="BIFUNCTIONAL UDP-N-ACETYLGLUCOSAMINE 2-EPIMERASE_N-ACETYLMANNOSAMINE KINASE"/>
    <property type="match status" value="1"/>
</dbReference>
<sequence precursor="true">MQHHTVIGVDLGGTNVRAARITGEKIEDSFAMEISARAESEVVLQQVIDCIAKVKNHDVEAIGVGVPGLVEMESGMVYDVVNIPSWKKINLGQILQNEFNVPVAINNDANCFVLGEAYFGLAKGYDHVVGMTLGTGLGSGLVLNGKLYSGANSGAGEFGMLPYKDFYYEYYCSGQFFQTFYQTTGQQAYQKAVQGDQTALKMFEEFGHHLGNALLAVFYALDPQIIVLGGAVSKAFLFFEKAMRQSLKKAVFKKSVNNLRIEVSRQPHIALLGAAALAMDFDRFVAKAVIDENGQDINLLEEHG</sequence>
<keyword evidence="2" id="KW-0418">Kinase</keyword>
<dbReference type="eggNOG" id="COG1940">
    <property type="taxonomic scope" value="Bacteria"/>
</dbReference>
<dbReference type="OrthoDB" id="9810372at2"/>
<dbReference type="RefSeq" id="WP_006930042.1">
    <property type="nucleotide sequence ID" value="NZ_CM001402.1"/>
</dbReference>
<evidence type="ECO:0000313" key="4">
    <source>
        <dbReference type="Proteomes" id="UP000004671"/>
    </source>
</evidence>
<evidence type="ECO:0000256" key="1">
    <source>
        <dbReference type="ARBA" id="ARBA00006479"/>
    </source>
</evidence>
<accession>H1XTS0</accession>
<dbReference type="InterPro" id="IPR043129">
    <property type="entry name" value="ATPase_NBD"/>
</dbReference>
<dbReference type="InterPro" id="IPR000600">
    <property type="entry name" value="ROK"/>
</dbReference>
<dbReference type="CDD" id="cd23763">
    <property type="entry name" value="ASKHA_ATPase_ROK"/>
    <property type="match status" value="1"/>
</dbReference>
<dbReference type="Pfam" id="PF00480">
    <property type="entry name" value="ROK"/>
    <property type="match status" value="1"/>
</dbReference>
<dbReference type="Proteomes" id="UP000183868">
    <property type="component" value="Chromosome"/>
</dbReference>
<protein>
    <submittedName>
        <fullName evidence="2">Glucokinase</fullName>
    </submittedName>
    <submittedName>
        <fullName evidence="3">ROK family protein</fullName>
    </submittedName>
</protein>
<proteinExistence type="inferred from homology"/>
<dbReference type="PANTHER" id="PTHR18964">
    <property type="entry name" value="ROK (REPRESSOR, ORF, KINASE) FAMILY"/>
    <property type="match status" value="1"/>
</dbReference>
<keyword evidence="2" id="KW-0808">Transferase</keyword>
<evidence type="ECO:0000313" key="3">
    <source>
        <dbReference type="EMBL" id="EHO42687.1"/>
    </source>
</evidence>
<dbReference type="KEGG" id="caby:Cabys_1958"/>
<dbReference type="GO" id="GO:0016301">
    <property type="term" value="F:kinase activity"/>
    <property type="evidence" value="ECO:0007669"/>
    <property type="project" value="UniProtKB-KW"/>
</dbReference>
<dbReference type="Proteomes" id="UP000004671">
    <property type="component" value="Chromosome"/>
</dbReference>
<dbReference type="STRING" id="880073.Cabys_1958"/>